<name>A0ABY0CWZ9_9DELT</name>
<keyword evidence="3 10" id="KW-0662">Pyridine nucleotide biosynthesis</keyword>
<dbReference type="PANTHER" id="PTHR39321">
    <property type="entry name" value="NICOTINATE-NUCLEOTIDE ADENYLYLTRANSFERASE-RELATED"/>
    <property type="match status" value="1"/>
</dbReference>
<evidence type="ECO:0000256" key="1">
    <source>
        <dbReference type="ARBA" id="ARBA00002324"/>
    </source>
</evidence>
<dbReference type="HAMAP" id="MF_00244">
    <property type="entry name" value="NaMN_adenylyltr"/>
    <property type="match status" value="1"/>
</dbReference>
<evidence type="ECO:0000259" key="11">
    <source>
        <dbReference type="Pfam" id="PF01467"/>
    </source>
</evidence>
<proteinExistence type="inferred from homology"/>
<reference evidence="12 13" key="1">
    <citation type="submission" date="2019-01" db="EMBL/GenBank/DDBJ databases">
        <title>Lujinxingia litoralis gen. nov., sp. nov. and Lujinxingia sediminis gen. nov., sp. nov., new members in the order Bradymonadales, isolated from coastal sediment.</title>
        <authorList>
            <person name="Li C.-M."/>
        </authorList>
    </citation>
    <scope>NUCLEOTIDE SEQUENCE [LARGE SCALE GENOMIC DNA]</scope>
    <source>
        <strain evidence="12 13">SEH01</strain>
    </source>
</reference>
<comment type="pathway">
    <text evidence="2 10">Cofactor biosynthesis; NAD(+) biosynthesis; deamido-NAD(+) from nicotinate D-ribonucleotide: step 1/1.</text>
</comment>
<dbReference type="InterPro" id="IPR004821">
    <property type="entry name" value="Cyt_trans-like"/>
</dbReference>
<evidence type="ECO:0000256" key="5">
    <source>
        <dbReference type="ARBA" id="ARBA00022695"/>
    </source>
</evidence>
<organism evidence="12 13">
    <name type="scientific">Lujinxingia sediminis</name>
    <dbReference type="NCBI Taxonomy" id="2480984"/>
    <lineage>
        <taxon>Bacteria</taxon>
        <taxon>Deltaproteobacteria</taxon>
        <taxon>Bradymonadales</taxon>
        <taxon>Lujinxingiaceae</taxon>
        <taxon>Lujinxingia</taxon>
    </lineage>
</organism>
<dbReference type="PANTHER" id="PTHR39321:SF3">
    <property type="entry name" value="PHOSPHOPANTETHEINE ADENYLYLTRANSFERASE"/>
    <property type="match status" value="1"/>
</dbReference>
<evidence type="ECO:0000256" key="3">
    <source>
        <dbReference type="ARBA" id="ARBA00022642"/>
    </source>
</evidence>
<evidence type="ECO:0000256" key="2">
    <source>
        <dbReference type="ARBA" id="ARBA00005019"/>
    </source>
</evidence>
<keyword evidence="7 10" id="KW-0067">ATP-binding</keyword>
<comment type="caution">
    <text evidence="12">The sequence shown here is derived from an EMBL/GenBank/DDBJ whole genome shotgun (WGS) entry which is preliminary data.</text>
</comment>
<comment type="similarity">
    <text evidence="10">Belongs to the NadD family.</text>
</comment>
<dbReference type="Pfam" id="PF01467">
    <property type="entry name" value="CTP_transf_like"/>
    <property type="match status" value="1"/>
</dbReference>
<dbReference type="Proteomes" id="UP000282926">
    <property type="component" value="Unassembled WGS sequence"/>
</dbReference>
<feature type="domain" description="Cytidyltransferase-like" evidence="11">
    <location>
        <begin position="9"/>
        <end position="160"/>
    </location>
</feature>
<keyword evidence="4 10" id="KW-0808">Transferase</keyword>
<dbReference type="CDD" id="cd02165">
    <property type="entry name" value="NMNAT"/>
    <property type="match status" value="1"/>
</dbReference>
<dbReference type="NCBIfam" id="TIGR00482">
    <property type="entry name" value="nicotinate (nicotinamide) nucleotide adenylyltransferase"/>
    <property type="match status" value="1"/>
</dbReference>
<evidence type="ECO:0000256" key="10">
    <source>
        <dbReference type="HAMAP-Rule" id="MF_00244"/>
    </source>
</evidence>
<evidence type="ECO:0000313" key="12">
    <source>
        <dbReference type="EMBL" id="RVU48223.1"/>
    </source>
</evidence>
<evidence type="ECO:0000313" key="13">
    <source>
        <dbReference type="Proteomes" id="UP000282926"/>
    </source>
</evidence>
<dbReference type="InterPro" id="IPR005248">
    <property type="entry name" value="NadD/NMNAT"/>
</dbReference>
<gene>
    <name evidence="10 12" type="primary">nadD</name>
    <name evidence="12" type="ORF">EA187_01945</name>
</gene>
<keyword evidence="13" id="KW-1185">Reference proteome</keyword>
<evidence type="ECO:0000256" key="9">
    <source>
        <dbReference type="ARBA" id="ARBA00048721"/>
    </source>
</evidence>
<comment type="function">
    <text evidence="1 10">Catalyzes the reversible adenylation of nicotinate mononucleotide (NaMN) to nicotinic acid adenine dinucleotide (NaAD).</text>
</comment>
<dbReference type="RefSeq" id="WP_115603179.1">
    <property type="nucleotide sequence ID" value="NZ_SADD01000001.1"/>
</dbReference>
<evidence type="ECO:0000256" key="4">
    <source>
        <dbReference type="ARBA" id="ARBA00022679"/>
    </source>
</evidence>
<evidence type="ECO:0000256" key="7">
    <source>
        <dbReference type="ARBA" id="ARBA00022840"/>
    </source>
</evidence>
<dbReference type="GO" id="GO:0016779">
    <property type="term" value="F:nucleotidyltransferase activity"/>
    <property type="evidence" value="ECO:0007669"/>
    <property type="project" value="UniProtKB-KW"/>
</dbReference>
<sequence>MTDPQNVALFGGSFNPPHVCHTLATLWVLQTQPVDEVWWIPTYQHAFNKDLASFEARKAMCQAAVSPFRDVRICEIERELGGESRTIDTVSALQERHPHTRFSLVVGADILSEVDRWKRWDELMTRVNLIVVGRRGHNLDTSPDKIDLELPDISSTIIRDALARCDYESVRAWIPADVLTIIDHHQLYLGTHCA</sequence>
<dbReference type="EC" id="2.7.7.18" evidence="10"/>
<dbReference type="SUPFAM" id="SSF52374">
    <property type="entry name" value="Nucleotidylyl transferase"/>
    <property type="match status" value="1"/>
</dbReference>
<dbReference type="InterPro" id="IPR014729">
    <property type="entry name" value="Rossmann-like_a/b/a_fold"/>
</dbReference>
<protein>
    <recommendedName>
        <fullName evidence="10">Probable nicotinate-nucleotide adenylyltransferase</fullName>
        <ecNumber evidence="10">2.7.7.18</ecNumber>
    </recommendedName>
    <alternativeName>
        <fullName evidence="10">Deamido-NAD(+) diphosphorylase</fullName>
    </alternativeName>
    <alternativeName>
        <fullName evidence="10">Deamido-NAD(+) pyrophosphorylase</fullName>
    </alternativeName>
    <alternativeName>
        <fullName evidence="10">Nicotinate mononucleotide adenylyltransferase</fullName>
        <shortName evidence="10">NaMN adenylyltransferase</shortName>
    </alternativeName>
</protein>
<dbReference type="EMBL" id="SADD01000001">
    <property type="protein sequence ID" value="RVU48223.1"/>
    <property type="molecule type" value="Genomic_DNA"/>
</dbReference>
<keyword evidence="6 10" id="KW-0547">Nucleotide-binding</keyword>
<dbReference type="Gene3D" id="3.40.50.620">
    <property type="entry name" value="HUPs"/>
    <property type="match status" value="1"/>
</dbReference>
<comment type="catalytic activity">
    <reaction evidence="9 10">
        <text>nicotinate beta-D-ribonucleotide + ATP + H(+) = deamido-NAD(+) + diphosphate</text>
        <dbReference type="Rhea" id="RHEA:22860"/>
        <dbReference type="ChEBI" id="CHEBI:15378"/>
        <dbReference type="ChEBI" id="CHEBI:30616"/>
        <dbReference type="ChEBI" id="CHEBI:33019"/>
        <dbReference type="ChEBI" id="CHEBI:57502"/>
        <dbReference type="ChEBI" id="CHEBI:58437"/>
        <dbReference type="EC" id="2.7.7.18"/>
    </reaction>
</comment>
<evidence type="ECO:0000256" key="6">
    <source>
        <dbReference type="ARBA" id="ARBA00022741"/>
    </source>
</evidence>
<keyword evidence="5 10" id="KW-0548">Nucleotidyltransferase</keyword>
<evidence type="ECO:0000256" key="8">
    <source>
        <dbReference type="ARBA" id="ARBA00023027"/>
    </source>
</evidence>
<accession>A0ABY0CWZ9</accession>
<keyword evidence="8 10" id="KW-0520">NAD</keyword>